<feature type="transmembrane region" description="Helical" evidence="4">
    <location>
        <begin position="447"/>
        <end position="466"/>
    </location>
</feature>
<evidence type="ECO:0000313" key="8">
    <source>
        <dbReference type="EMBL" id="CAE1313572.1"/>
    </source>
</evidence>
<dbReference type="InterPro" id="IPR055141">
    <property type="entry name" value="TADA2A_B-like_dom"/>
</dbReference>
<dbReference type="GO" id="GO:0003682">
    <property type="term" value="F:chromatin binding"/>
    <property type="evidence" value="ECO:0007669"/>
    <property type="project" value="TreeGrafter"/>
</dbReference>
<dbReference type="Proteomes" id="UP000597762">
    <property type="component" value="Unassembled WGS sequence"/>
</dbReference>
<name>A0A812E5B1_ACAPH</name>
<dbReference type="InterPro" id="IPR001005">
    <property type="entry name" value="SANT/Myb"/>
</dbReference>
<dbReference type="EMBL" id="CAHIKZ030004657">
    <property type="protein sequence ID" value="CAE1313572.1"/>
    <property type="molecule type" value="Genomic_DNA"/>
</dbReference>
<feature type="domain" description="Myb-like" evidence="5">
    <location>
        <begin position="66"/>
        <end position="110"/>
    </location>
</feature>
<dbReference type="GO" id="GO:0003713">
    <property type="term" value="F:transcription coactivator activity"/>
    <property type="evidence" value="ECO:0007669"/>
    <property type="project" value="TreeGrafter"/>
</dbReference>
<evidence type="ECO:0000256" key="4">
    <source>
        <dbReference type="SAM" id="Phobius"/>
    </source>
</evidence>
<sequence length="509" mass="59932">MDDKENKLLCPGCSVELKEPYIRCAECPQPIKICLKCFGQGFEFASHQNNHSYSVVRDDFPLFDANWTAAEELKLISLIVEFGYGNWSDISQQMKTKSKQECERHYIKYFIEKPNELLPKFPDHSLSFHPLPVVFKLSEDPPRPQEGSPLFLEMGGYMAARGDFNVEHNNFVELELKDMVFDEEKEDSEDEDDEHFMRELKLAVVSIYKESLKERCRRKKIIRDYGLINMKKILHFNKRYDCTIRNFVNGLRVFNRLMSPVEFDIYIESLHYEEELKRDIRKLQEYRENGLWLHRQQKIFNCLKSRRESEKNDHHLLSEVLANIQNDVACKNFLQRQAVLEHISKGQSLSLPTAPRRSAPPLDIVGLPGYDKLLPKEKELCAVVRLVPDAYLEFKRLLEMESQNSLLLFSLSRFLFSFFFSFSRFLFSFFFSLHKYNFTHGPAVTEIYTFFLSVVFSFLSLFFVTQFSFKHGSAATEIYTFFSLVFSFFFFQTQAVFSAHKFPCVFCDK</sequence>
<feature type="domain" description="SANT" evidence="6">
    <location>
        <begin position="62"/>
        <end position="114"/>
    </location>
</feature>
<evidence type="ECO:0000256" key="3">
    <source>
        <dbReference type="ARBA" id="ARBA00022833"/>
    </source>
</evidence>
<dbReference type="InterPro" id="IPR036388">
    <property type="entry name" value="WH-like_DNA-bd_sf"/>
</dbReference>
<keyword evidence="3" id="KW-0862">Zinc</keyword>
<comment type="caution">
    <text evidence="8">The sequence shown here is derived from an EMBL/GenBank/DDBJ whole genome shotgun (WGS) entry which is preliminary data.</text>
</comment>
<dbReference type="PANTHER" id="PTHR12374:SF20">
    <property type="entry name" value="TRANSCRIPTIONAL ADAPTER 2-ALPHA"/>
    <property type="match status" value="1"/>
</dbReference>
<dbReference type="InterPro" id="IPR009057">
    <property type="entry name" value="Homeodomain-like_sf"/>
</dbReference>
<evidence type="ECO:0000259" key="6">
    <source>
        <dbReference type="PROSITE" id="PS51293"/>
    </source>
</evidence>
<accession>A0A812E5B1</accession>
<feature type="transmembrane region" description="Helical" evidence="4">
    <location>
        <begin position="406"/>
        <end position="427"/>
    </location>
</feature>
<dbReference type="GO" id="GO:0070461">
    <property type="term" value="C:SAGA-type complex"/>
    <property type="evidence" value="ECO:0007669"/>
    <property type="project" value="TreeGrafter"/>
</dbReference>
<dbReference type="Pfam" id="PF00249">
    <property type="entry name" value="Myb_DNA-binding"/>
    <property type="match status" value="1"/>
</dbReference>
<dbReference type="OrthoDB" id="270417at2759"/>
<dbReference type="SUPFAM" id="SSF57850">
    <property type="entry name" value="RING/U-box"/>
    <property type="match status" value="1"/>
</dbReference>
<dbReference type="InterPro" id="IPR000433">
    <property type="entry name" value="Znf_ZZ"/>
</dbReference>
<dbReference type="SMART" id="SM00717">
    <property type="entry name" value="SANT"/>
    <property type="match status" value="1"/>
</dbReference>
<keyword evidence="2" id="KW-0863">Zinc-finger</keyword>
<dbReference type="Gene3D" id="1.10.10.60">
    <property type="entry name" value="Homeodomain-like"/>
    <property type="match status" value="1"/>
</dbReference>
<dbReference type="Pfam" id="PF22941">
    <property type="entry name" value="TADA2A-like_3rd"/>
    <property type="match status" value="1"/>
</dbReference>
<keyword evidence="1" id="KW-0479">Metal-binding</keyword>
<dbReference type="SUPFAM" id="SSF46689">
    <property type="entry name" value="Homeodomain-like"/>
    <property type="match status" value="2"/>
</dbReference>
<evidence type="ECO:0000256" key="2">
    <source>
        <dbReference type="ARBA" id="ARBA00022771"/>
    </source>
</evidence>
<dbReference type="PROSITE" id="PS51293">
    <property type="entry name" value="SANT"/>
    <property type="match status" value="1"/>
</dbReference>
<dbReference type="Gene3D" id="1.10.10.10">
    <property type="entry name" value="Winged helix-like DNA-binding domain superfamily/Winged helix DNA-binding domain"/>
    <property type="match status" value="1"/>
</dbReference>
<evidence type="ECO:0000259" key="5">
    <source>
        <dbReference type="PROSITE" id="PS50090"/>
    </source>
</evidence>
<keyword evidence="4" id="KW-1133">Transmembrane helix</keyword>
<dbReference type="GO" id="GO:0008270">
    <property type="term" value="F:zinc ion binding"/>
    <property type="evidence" value="ECO:0007669"/>
    <property type="project" value="UniProtKB-KW"/>
</dbReference>
<evidence type="ECO:0000313" key="9">
    <source>
        <dbReference type="Proteomes" id="UP000597762"/>
    </source>
</evidence>
<feature type="domain" description="HTH myb-type" evidence="7">
    <location>
        <begin position="66"/>
        <end position="114"/>
    </location>
</feature>
<keyword evidence="4" id="KW-0812">Transmembrane</keyword>
<organism evidence="8 9">
    <name type="scientific">Acanthosepion pharaonis</name>
    <name type="common">Pharaoh cuttlefish</name>
    <name type="synonym">Sepia pharaonis</name>
    <dbReference type="NCBI Taxonomy" id="158019"/>
    <lineage>
        <taxon>Eukaryota</taxon>
        <taxon>Metazoa</taxon>
        <taxon>Spiralia</taxon>
        <taxon>Lophotrochozoa</taxon>
        <taxon>Mollusca</taxon>
        <taxon>Cephalopoda</taxon>
        <taxon>Coleoidea</taxon>
        <taxon>Decapodiformes</taxon>
        <taxon>Sepiida</taxon>
        <taxon>Sepiina</taxon>
        <taxon>Sepiidae</taxon>
        <taxon>Acanthosepion</taxon>
    </lineage>
</organism>
<dbReference type="AlphaFoldDB" id="A0A812E5B1"/>
<dbReference type="PROSITE" id="PS50090">
    <property type="entry name" value="MYB_LIKE"/>
    <property type="match status" value="1"/>
</dbReference>
<dbReference type="GO" id="GO:0006338">
    <property type="term" value="P:chromatin remodeling"/>
    <property type="evidence" value="ECO:0007669"/>
    <property type="project" value="TreeGrafter"/>
</dbReference>
<dbReference type="CDD" id="cd00167">
    <property type="entry name" value="SANT"/>
    <property type="match status" value="1"/>
</dbReference>
<reference evidence="8" key="1">
    <citation type="submission" date="2021-01" db="EMBL/GenBank/DDBJ databases">
        <authorList>
            <person name="Li R."/>
            <person name="Bekaert M."/>
        </authorList>
    </citation>
    <scope>NUCLEOTIDE SEQUENCE</scope>
    <source>
        <strain evidence="8">Farmed</strain>
    </source>
</reference>
<dbReference type="Pfam" id="PF25299">
    <property type="entry name" value="ZZ_ADA2"/>
    <property type="match status" value="1"/>
</dbReference>
<feature type="transmembrane region" description="Helical" evidence="4">
    <location>
        <begin position="478"/>
        <end position="497"/>
    </location>
</feature>
<evidence type="ECO:0000259" key="7">
    <source>
        <dbReference type="PROSITE" id="PS51294"/>
    </source>
</evidence>
<dbReference type="InterPro" id="IPR017930">
    <property type="entry name" value="Myb_dom"/>
</dbReference>
<keyword evidence="9" id="KW-1185">Reference proteome</keyword>
<dbReference type="PROSITE" id="PS51294">
    <property type="entry name" value="HTH_MYB"/>
    <property type="match status" value="1"/>
</dbReference>
<protein>
    <submittedName>
        <fullName evidence="8">TADA2A</fullName>
    </submittedName>
</protein>
<dbReference type="GO" id="GO:0006357">
    <property type="term" value="P:regulation of transcription by RNA polymerase II"/>
    <property type="evidence" value="ECO:0007669"/>
    <property type="project" value="TreeGrafter"/>
</dbReference>
<dbReference type="InterPro" id="IPR017884">
    <property type="entry name" value="SANT_dom"/>
</dbReference>
<gene>
    <name evidence="8" type="ORF">SPHA_64678</name>
</gene>
<evidence type="ECO:0000256" key="1">
    <source>
        <dbReference type="ARBA" id="ARBA00022723"/>
    </source>
</evidence>
<dbReference type="GO" id="GO:0005634">
    <property type="term" value="C:nucleus"/>
    <property type="evidence" value="ECO:0007669"/>
    <property type="project" value="TreeGrafter"/>
</dbReference>
<dbReference type="FunFam" id="1.10.10.60:FF:000110">
    <property type="entry name" value="Transcriptional adapter"/>
    <property type="match status" value="1"/>
</dbReference>
<keyword evidence="4" id="KW-0472">Membrane</keyword>
<proteinExistence type="predicted"/>
<dbReference type="PANTHER" id="PTHR12374">
    <property type="entry name" value="TRANSCRIPTIONAL ADAPTOR 2 ADA2 -RELATED"/>
    <property type="match status" value="1"/>
</dbReference>